<name>A0A9W6P5T7_9ACTN</name>
<comment type="caution">
    <text evidence="2">The sequence shown here is derived from an EMBL/GenBank/DDBJ whole genome shotgun (WGS) entry which is preliminary data.</text>
</comment>
<feature type="transmembrane region" description="Helical" evidence="1">
    <location>
        <begin position="21"/>
        <end position="40"/>
    </location>
</feature>
<keyword evidence="3" id="KW-1185">Reference proteome</keyword>
<feature type="transmembrane region" description="Helical" evidence="1">
    <location>
        <begin position="60"/>
        <end position="84"/>
    </location>
</feature>
<feature type="transmembrane region" description="Helical" evidence="1">
    <location>
        <begin position="170"/>
        <end position="196"/>
    </location>
</feature>
<feature type="transmembrane region" description="Helical" evidence="1">
    <location>
        <begin position="208"/>
        <end position="227"/>
    </location>
</feature>
<reference evidence="2" key="1">
    <citation type="submission" date="2023-02" db="EMBL/GenBank/DDBJ databases">
        <title>Nocardiopsis ansamitocini NBRC 112285.</title>
        <authorList>
            <person name="Ichikawa N."/>
            <person name="Sato H."/>
            <person name="Tonouchi N."/>
        </authorList>
    </citation>
    <scope>NUCLEOTIDE SEQUENCE</scope>
    <source>
        <strain evidence="2">NBRC 112285</strain>
    </source>
</reference>
<organism evidence="2 3">
    <name type="scientific">Nocardiopsis ansamitocini</name>
    <dbReference type="NCBI Taxonomy" id="1670832"/>
    <lineage>
        <taxon>Bacteria</taxon>
        <taxon>Bacillati</taxon>
        <taxon>Actinomycetota</taxon>
        <taxon>Actinomycetes</taxon>
        <taxon>Streptosporangiales</taxon>
        <taxon>Nocardiopsidaceae</taxon>
        <taxon>Nocardiopsis</taxon>
    </lineage>
</organism>
<keyword evidence="1" id="KW-0472">Membrane</keyword>
<gene>
    <name evidence="2" type="ORF">Nans01_19550</name>
</gene>
<keyword evidence="1" id="KW-1133">Transmembrane helix</keyword>
<accession>A0A9W6P5T7</accession>
<protein>
    <recommendedName>
        <fullName evidence="4">DUF998 domain-containing protein</fullName>
    </recommendedName>
</protein>
<feature type="transmembrane region" description="Helical" evidence="1">
    <location>
        <begin position="91"/>
        <end position="108"/>
    </location>
</feature>
<dbReference type="EMBL" id="BSQG01000002">
    <property type="protein sequence ID" value="GLU47604.1"/>
    <property type="molecule type" value="Genomic_DNA"/>
</dbReference>
<evidence type="ECO:0000256" key="1">
    <source>
        <dbReference type="SAM" id="Phobius"/>
    </source>
</evidence>
<dbReference type="AlphaFoldDB" id="A0A9W6P5T7"/>
<dbReference type="InterPro" id="IPR009339">
    <property type="entry name" value="DUF998"/>
</dbReference>
<evidence type="ECO:0008006" key="4">
    <source>
        <dbReference type="Google" id="ProtNLM"/>
    </source>
</evidence>
<dbReference type="Proteomes" id="UP001165092">
    <property type="component" value="Unassembled WGS sequence"/>
</dbReference>
<sequence>MIGVGKVPANGEHAVRAVGRASALIAAGCYSLWLLEFGLATGLSPTLSFVSELSAADQPYAGLFSAADRAAGVLAALAAVCGVLTGERGCWHLVAWLGLAGFGLATTADSFLPMDCAVSADAVCASAETAGALSAVHTWHAVSSSLAGTMALVGAAGMAIALRPSGGPRFLVAAAVFGVQAVAMIVVLLLLAVGAGQPVEGFGVAQRVQIVGVAAWLVCVVCLPGVWGGGASGTGGGPAPG</sequence>
<proteinExistence type="predicted"/>
<keyword evidence="1" id="KW-0812">Transmembrane</keyword>
<dbReference type="Pfam" id="PF06197">
    <property type="entry name" value="DUF998"/>
    <property type="match status" value="1"/>
</dbReference>
<feature type="transmembrane region" description="Helical" evidence="1">
    <location>
        <begin position="141"/>
        <end position="163"/>
    </location>
</feature>
<evidence type="ECO:0000313" key="3">
    <source>
        <dbReference type="Proteomes" id="UP001165092"/>
    </source>
</evidence>
<evidence type="ECO:0000313" key="2">
    <source>
        <dbReference type="EMBL" id="GLU47604.1"/>
    </source>
</evidence>